<keyword evidence="8" id="KW-0804">Transcription</keyword>
<evidence type="ECO:0000313" key="13">
    <source>
        <dbReference type="Proteomes" id="UP000729402"/>
    </source>
</evidence>
<dbReference type="GO" id="GO:0046983">
    <property type="term" value="F:protein dimerization activity"/>
    <property type="evidence" value="ECO:0007669"/>
    <property type="project" value="InterPro"/>
</dbReference>
<dbReference type="PROSITE" id="PS50808">
    <property type="entry name" value="ZF_BED"/>
    <property type="match status" value="1"/>
</dbReference>
<comment type="subcellular location">
    <subcellularLocation>
        <location evidence="1">Nucleus</location>
    </subcellularLocation>
</comment>
<evidence type="ECO:0000313" key="12">
    <source>
        <dbReference type="EMBL" id="KAG8045115.1"/>
    </source>
</evidence>
<dbReference type="GO" id="GO:0008270">
    <property type="term" value="F:zinc ion binding"/>
    <property type="evidence" value="ECO:0007669"/>
    <property type="project" value="UniProtKB-KW"/>
</dbReference>
<dbReference type="EMBL" id="JAAALK010000290">
    <property type="protein sequence ID" value="KAG8045114.1"/>
    <property type="molecule type" value="Genomic_DNA"/>
</dbReference>
<sequence>MDEIPEPLSNGNEMMHGNVYTTIAHGSEMVREAETTNGGEEMVVASEITPPTTMAWRRKRKSAIWEHFTLVDVSEGCKRASCIHCNQSLAYSSGSKNSGTSHLTRHITEWCRALKDQQKRKRKGHKYNGYPNSSFDQDYSSSHLAKMIILNDYPLHIVQQPAFLSFVHSVQPNFKMADIGTLEAEVFAIYRRERDNLQQALGTIPGRMGLIVGSFMTNQALGYVSLSGQFIDSEWKLHRRMLNFMMTPYPQSGNAVSQAIGNGLPGWNMQNKLFTITLDDDCRSHDIYSATANLRNDLSTMEGIIMLKDQLFVVRCYANILNAVAHDVLALVKSTIYLIRESIKFIKANSSSEEKFHIANALCLDVTSEWNSTYLMLQAALDNRQVFTLLESCDYSYSAWPSTEDWKKADVACRFLKLLYESAQSIMAAEIPTANIFFHEAWALQLELLNATVDDDLTVRGIAVGIHERFDEYWKDCNLVLAIAVVMDPRFKMKIVEFAHSKMYGSDADKYVNVVQDAVYELYKEYVALPLPPLPPMYGYHVPANGVGVAAIETDASSSSPSSLLMGEGDELVDFDIYLSEVSMDHTFKSELDLYLEEGLIDRAQEFDILKWWQVNTRKYPTLSIMARDVLAIPVSMVGVGSSVFSAGTGSRTLDDYRSSLRPQLLEALFCAKDWLQYSSSNPQ</sequence>
<dbReference type="Pfam" id="PF02892">
    <property type="entry name" value="zf-BED"/>
    <property type="match status" value="1"/>
</dbReference>
<reference evidence="12" key="2">
    <citation type="submission" date="2021-02" db="EMBL/GenBank/DDBJ databases">
        <authorList>
            <person name="Kimball J.A."/>
            <person name="Haas M.W."/>
            <person name="Macchietto M."/>
            <person name="Kono T."/>
            <person name="Duquette J."/>
            <person name="Shao M."/>
        </authorList>
    </citation>
    <scope>NUCLEOTIDE SEQUENCE</scope>
    <source>
        <tissue evidence="12">Fresh leaf tissue</tissue>
    </source>
</reference>
<keyword evidence="9" id="KW-0539">Nucleus</keyword>
<keyword evidence="7" id="KW-0238">DNA-binding</keyword>
<gene>
    <name evidence="12" type="ORF">GUJ93_ZPchr0008g11409</name>
</gene>
<feature type="domain" description="BED-type" evidence="11">
    <location>
        <begin position="59"/>
        <end position="118"/>
    </location>
</feature>
<evidence type="ECO:0000256" key="10">
    <source>
        <dbReference type="PROSITE-ProRule" id="PRU00027"/>
    </source>
</evidence>
<dbReference type="OrthoDB" id="2610923at2759"/>
<dbReference type="InterPro" id="IPR003656">
    <property type="entry name" value="Znf_BED"/>
</dbReference>
<dbReference type="AlphaFoldDB" id="A0A8J5RHG7"/>
<dbReference type="SMART" id="SM00614">
    <property type="entry name" value="ZnF_BED"/>
    <property type="match status" value="1"/>
</dbReference>
<keyword evidence="4 10" id="KW-0863">Zinc-finger</keyword>
<evidence type="ECO:0000256" key="4">
    <source>
        <dbReference type="ARBA" id="ARBA00022771"/>
    </source>
</evidence>
<accession>A0A8J5RHG7</accession>
<dbReference type="InterPro" id="IPR025525">
    <property type="entry name" value="hAT-like_transposase_RNase-H"/>
</dbReference>
<dbReference type="PANTHER" id="PTHR46481:SF10">
    <property type="entry name" value="ZINC FINGER BED DOMAIN-CONTAINING PROTEIN 39"/>
    <property type="match status" value="1"/>
</dbReference>
<evidence type="ECO:0000256" key="8">
    <source>
        <dbReference type="ARBA" id="ARBA00023163"/>
    </source>
</evidence>
<comment type="caution">
    <text evidence="12">The sequence shown here is derived from an EMBL/GenBank/DDBJ whole genome shotgun (WGS) entry which is preliminary data.</text>
</comment>
<dbReference type="InterPro" id="IPR052035">
    <property type="entry name" value="ZnF_BED_domain_contain"/>
</dbReference>
<reference evidence="12" key="1">
    <citation type="journal article" date="2021" name="bioRxiv">
        <title>Whole Genome Assembly and Annotation of Northern Wild Rice, Zizania palustris L., Supports a Whole Genome Duplication in the Zizania Genus.</title>
        <authorList>
            <person name="Haas M."/>
            <person name="Kono T."/>
            <person name="Macchietto M."/>
            <person name="Millas R."/>
            <person name="McGilp L."/>
            <person name="Shao M."/>
            <person name="Duquette J."/>
            <person name="Hirsch C.N."/>
            <person name="Kimball J."/>
        </authorList>
    </citation>
    <scope>NUCLEOTIDE SEQUENCE</scope>
    <source>
        <tissue evidence="12">Fresh leaf tissue</tissue>
    </source>
</reference>
<dbReference type="Pfam" id="PF14372">
    <property type="entry name" value="hAT-like_RNase-H"/>
    <property type="match status" value="1"/>
</dbReference>
<comment type="subunit">
    <text evidence="2">Homodimer.</text>
</comment>
<protein>
    <recommendedName>
        <fullName evidence="11">BED-type domain-containing protein</fullName>
    </recommendedName>
</protein>
<evidence type="ECO:0000256" key="2">
    <source>
        <dbReference type="ARBA" id="ARBA00011738"/>
    </source>
</evidence>
<evidence type="ECO:0000256" key="5">
    <source>
        <dbReference type="ARBA" id="ARBA00022833"/>
    </source>
</evidence>
<dbReference type="InterPro" id="IPR008906">
    <property type="entry name" value="HATC_C_dom"/>
</dbReference>
<proteinExistence type="predicted"/>
<evidence type="ECO:0000259" key="11">
    <source>
        <dbReference type="PROSITE" id="PS50808"/>
    </source>
</evidence>
<evidence type="ECO:0000256" key="3">
    <source>
        <dbReference type="ARBA" id="ARBA00022723"/>
    </source>
</evidence>
<keyword evidence="13" id="KW-1185">Reference proteome</keyword>
<keyword evidence="6" id="KW-0805">Transcription regulation</keyword>
<dbReference type="GO" id="GO:0005634">
    <property type="term" value="C:nucleus"/>
    <property type="evidence" value="ECO:0007669"/>
    <property type="project" value="UniProtKB-SubCell"/>
</dbReference>
<dbReference type="Proteomes" id="UP000729402">
    <property type="component" value="Unassembled WGS sequence"/>
</dbReference>
<keyword evidence="5" id="KW-0862">Zinc</keyword>
<dbReference type="GO" id="GO:0003677">
    <property type="term" value="F:DNA binding"/>
    <property type="evidence" value="ECO:0007669"/>
    <property type="project" value="UniProtKB-KW"/>
</dbReference>
<evidence type="ECO:0000256" key="9">
    <source>
        <dbReference type="ARBA" id="ARBA00023242"/>
    </source>
</evidence>
<evidence type="ECO:0000256" key="1">
    <source>
        <dbReference type="ARBA" id="ARBA00004123"/>
    </source>
</evidence>
<dbReference type="Pfam" id="PF05699">
    <property type="entry name" value="Dimer_Tnp_hAT"/>
    <property type="match status" value="1"/>
</dbReference>
<evidence type="ECO:0000256" key="6">
    <source>
        <dbReference type="ARBA" id="ARBA00023015"/>
    </source>
</evidence>
<dbReference type="PANTHER" id="PTHR46481">
    <property type="entry name" value="ZINC FINGER BED DOMAIN-CONTAINING PROTEIN 4"/>
    <property type="match status" value="1"/>
</dbReference>
<organism evidence="12 13">
    <name type="scientific">Zizania palustris</name>
    <name type="common">Northern wild rice</name>
    <dbReference type="NCBI Taxonomy" id="103762"/>
    <lineage>
        <taxon>Eukaryota</taxon>
        <taxon>Viridiplantae</taxon>
        <taxon>Streptophyta</taxon>
        <taxon>Embryophyta</taxon>
        <taxon>Tracheophyta</taxon>
        <taxon>Spermatophyta</taxon>
        <taxon>Magnoliopsida</taxon>
        <taxon>Liliopsida</taxon>
        <taxon>Poales</taxon>
        <taxon>Poaceae</taxon>
        <taxon>BOP clade</taxon>
        <taxon>Oryzoideae</taxon>
        <taxon>Oryzeae</taxon>
        <taxon>Zizaniinae</taxon>
        <taxon>Zizania</taxon>
    </lineage>
</organism>
<name>A0A8J5RHG7_ZIZPA</name>
<evidence type="ECO:0000256" key="7">
    <source>
        <dbReference type="ARBA" id="ARBA00023125"/>
    </source>
</evidence>
<dbReference type="EMBL" id="JAAALK010000290">
    <property type="protein sequence ID" value="KAG8045115.1"/>
    <property type="molecule type" value="Genomic_DNA"/>
</dbReference>
<keyword evidence="3" id="KW-0479">Metal-binding</keyword>